<reference evidence="2" key="2">
    <citation type="submission" date="2023-05" db="EMBL/GenBank/DDBJ databases">
        <authorList>
            <consortium name="Lawrence Berkeley National Laboratory"/>
            <person name="Steindorff A."/>
            <person name="Hensen N."/>
            <person name="Bonometti L."/>
            <person name="Westerberg I."/>
            <person name="Brannstrom I.O."/>
            <person name="Guillou S."/>
            <person name="Cros-Aarteil S."/>
            <person name="Calhoun S."/>
            <person name="Haridas S."/>
            <person name="Kuo A."/>
            <person name="Mondo S."/>
            <person name="Pangilinan J."/>
            <person name="Riley R."/>
            <person name="Labutti K."/>
            <person name="Andreopoulos B."/>
            <person name="Lipzen A."/>
            <person name="Chen C."/>
            <person name="Yanf M."/>
            <person name="Daum C."/>
            <person name="Ng V."/>
            <person name="Clum A."/>
            <person name="Ohm R."/>
            <person name="Martin F."/>
            <person name="Silar P."/>
            <person name="Natvig D."/>
            <person name="Lalanne C."/>
            <person name="Gautier V."/>
            <person name="Ament-Velasquez S.L."/>
            <person name="Kruys A."/>
            <person name="Hutchinson M.I."/>
            <person name="Powell A.J."/>
            <person name="Barry K."/>
            <person name="Miller A.N."/>
            <person name="Grigoriev I.V."/>
            <person name="Debuchy R."/>
            <person name="Gladieux P."/>
            <person name="Thoren M.H."/>
            <person name="Johannesson H."/>
        </authorList>
    </citation>
    <scope>NUCLEOTIDE SEQUENCE</scope>
    <source>
        <strain evidence="2">CBS 532.94</strain>
    </source>
</reference>
<comment type="caution">
    <text evidence="2">The sequence shown here is derived from an EMBL/GenBank/DDBJ whole genome shotgun (WGS) entry which is preliminary data.</text>
</comment>
<name>A0AAN7C537_9PEZI</name>
<accession>A0AAN7C537</accession>
<evidence type="ECO:0000313" key="3">
    <source>
        <dbReference type="Proteomes" id="UP001303760"/>
    </source>
</evidence>
<keyword evidence="1" id="KW-0732">Signal</keyword>
<keyword evidence="3" id="KW-1185">Reference proteome</keyword>
<organism evidence="2 3">
    <name type="scientific">Achaetomium macrosporum</name>
    <dbReference type="NCBI Taxonomy" id="79813"/>
    <lineage>
        <taxon>Eukaryota</taxon>
        <taxon>Fungi</taxon>
        <taxon>Dikarya</taxon>
        <taxon>Ascomycota</taxon>
        <taxon>Pezizomycotina</taxon>
        <taxon>Sordariomycetes</taxon>
        <taxon>Sordariomycetidae</taxon>
        <taxon>Sordariales</taxon>
        <taxon>Chaetomiaceae</taxon>
        <taxon>Achaetomium</taxon>
    </lineage>
</organism>
<gene>
    <name evidence="2" type="ORF">C8A03DRAFT_17855</name>
</gene>
<sequence length="189" mass="20141">MHLQNILVPLAASVASVRAAAVPNLPPGFPQGSYSLLHSRPLENGTLYYWGDASEAAKAKIDWDAGWDENAVDVPTPSPIPMQRRCGSNVVHCSNTNLARTDVCQQAVDALRANLGGSIAYPVQVISFRSGDFWCNIAWADRINNLVNGYLVAAASKTLGLCGTTGSVSGWADDVSLNNICTTQYMSNA</sequence>
<reference evidence="2" key="1">
    <citation type="journal article" date="2023" name="Mol. Phylogenet. Evol.">
        <title>Genome-scale phylogeny and comparative genomics of the fungal order Sordariales.</title>
        <authorList>
            <person name="Hensen N."/>
            <person name="Bonometti L."/>
            <person name="Westerberg I."/>
            <person name="Brannstrom I.O."/>
            <person name="Guillou S."/>
            <person name="Cros-Aarteil S."/>
            <person name="Calhoun S."/>
            <person name="Haridas S."/>
            <person name="Kuo A."/>
            <person name="Mondo S."/>
            <person name="Pangilinan J."/>
            <person name="Riley R."/>
            <person name="LaButti K."/>
            <person name="Andreopoulos B."/>
            <person name="Lipzen A."/>
            <person name="Chen C."/>
            <person name="Yan M."/>
            <person name="Daum C."/>
            <person name="Ng V."/>
            <person name="Clum A."/>
            <person name="Steindorff A."/>
            <person name="Ohm R.A."/>
            <person name="Martin F."/>
            <person name="Silar P."/>
            <person name="Natvig D.O."/>
            <person name="Lalanne C."/>
            <person name="Gautier V."/>
            <person name="Ament-Velasquez S.L."/>
            <person name="Kruys A."/>
            <person name="Hutchinson M.I."/>
            <person name="Powell A.J."/>
            <person name="Barry K."/>
            <person name="Miller A.N."/>
            <person name="Grigoriev I.V."/>
            <person name="Debuchy R."/>
            <person name="Gladieux P."/>
            <person name="Hiltunen Thoren M."/>
            <person name="Johannesson H."/>
        </authorList>
    </citation>
    <scope>NUCLEOTIDE SEQUENCE</scope>
    <source>
        <strain evidence="2">CBS 532.94</strain>
    </source>
</reference>
<evidence type="ECO:0000313" key="2">
    <source>
        <dbReference type="EMBL" id="KAK4235405.1"/>
    </source>
</evidence>
<feature type="signal peptide" evidence="1">
    <location>
        <begin position="1"/>
        <end position="19"/>
    </location>
</feature>
<proteinExistence type="predicted"/>
<evidence type="ECO:0000256" key="1">
    <source>
        <dbReference type="SAM" id="SignalP"/>
    </source>
</evidence>
<dbReference type="EMBL" id="MU860271">
    <property type="protein sequence ID" value="KAK4235405.1"/>
    <property type="molecule type" value="Genomic_DNA"/>
</dbReference>
<protein>
    <submittedName>
        <fullName evidence="2">Uncharacterized protein</fullName>
    </submittedName>
</protein>
<dbReference type="AlphaFoldDB" id="A0AAN7C537"/>
<feature type="chain" id="PRO_5042853085" evidence="1">
    <location>
        <begin position="20"/>
        <end position="189"/>
    </location>
</feature>
<dbReference type="Proteomes" id="UP001303760">
    <property type="component" value="Unassembled WGS sequence"/>
</dbReference>